<feature type="transmembrane region" description="Helical" evidence="2">
    <location>
        <begin position="21"/>
        <end position="43"/>
    </location>
</feature>
<reference evidence="3 4" key="1">
    <citation type="submission" date="2022-11" db="EMBL/GenBank/DDBJ databases">
        <title>Draft genome sequence of Saccharopolyspora sp. WRP15-2 isolated from rhizosphere soils of wild rice in Thailand.</title>
        <authorList>
            <person name="Duangmal K."/>
            <person name="Kammanee S."/>
            <person name="Muangham S."/>
        </authorList>
    </citation>
    <scope>NUCLEOTIDE SEQUENCE [LARGE SCALE GENOMIC DNA]</scope>
    <source>
        <strain evidence="3 4">WRP15-2</strain>
    </source>
</reference>
<keyword evidence="2" id="KW-1133">Transmembrane helix</keyword>
<dbReference type="EMBL" id="JAQGLA010000037">
    <property type="protein sequence ID" value="MDA3627991.1"/>
    <property type="molecule type" value="Genomic_DNA"/>
</dbReference>
<keyword evidence="2" id="KW-0812">Transmembrane</keyword>
<dbReference type="InterPro" id="IPR021454">
    <property type="entry name" value="DUF3105"/>
</dbReference>
<dbReference type="Pfam" id="PF11303">
    <property type="entry name" value="DUF3105"/>
    <property type="match status" value="1"/>
</dbReference>
<evidence type="ECO:0000313" key="3">
    <source>
        <dbReference type="EMBL" id="MDA3627991.1"/>
    </source>
</evidence>
<keyword evidence="2" id="KW-0472">Membrane</keyword>
<comment type="caution">
    <text evidence="3">The sequence shown here is derived from an EMBL/GenBank/DDBJ whole genome shotgun (WGS) entry which is preliminary data.</text>
</comment>
<evidence type="ECO:0000256" key="1">
    <source>
        <dbReference type="SAM" id="MobiDB-lite"/>
    </source>
</evidence>
<sequence length="263" mass="28511">MANKKSKAVRNTVVHQRQIPWMLISGVTAVAVFAAVVFGFTFMRYSETSDIREAQAQAEKAAEPFKPSPENPDPSKKIPGVKTVEYQGQLHITPTQRVAYDQSPPFGGPHDGIWADCTGVVYPEAVRTENMVHSLEHGAVWIAYNPDKVDEAGIERLKARADGKPYTMMSPYPGLDSPISLQSWGHQLKVDNAEDPRIDQFITALRLNNNGVYPEIGGSCQAYPGAFDTNNPPKFDATPPGPDAVTMDGKGANAAAGEMGQGQ</sequence>
<feature type="region of interest" description="Disordered" evidence="1">
    <location>
        <begin position="231"/>
        <end position="263"/>
    </location>
</feature>
<name>A0ABT4V3I9_9PSEU</name>
<evidence type="ECO:0000313" key="4">
    <source>
        <dbReference type="Proteomes" id="UP001210380"/>
    </source>
</evidence>
<accession>A0ABT4V3I9</accession>
<gene>
    <name evidence="3" type="ORF">OU415_21340</name>
</gene>
<dbReference type="RefSeq" id="WP_270950694.1">
    <property type="nucleotide sequence ID" value="NZ_JAQGLA010000037.1"/>
</dbReference>
<dbReference type="Proteomes" id="UP001210380">
    <property type="component" value="Unassembled WGS sequence"/>
</dbReference>
<feature type="region of interest" description="Disordered" evidence="1">
    <location>
        <begin position="54"/>
        <end position="78"/>
    </location>
</feature>
<protein>
    <submittedName>
        <fullName evidence="3">DUF3105 domain-containing protein</fullName>
    </submittedName>
</protein>
<keyword evidence="4" id="KW-1185">Reference proteome</keyword>
<proteinExistence type="predicted"/>
<evidence type="ECO:0000256" key="2">
    <source>
        <dbReference type="SAM" id="Phobius"/>
    </source>
</evidence>
<organism evidence="3 4">
    <name type="scientific">Saccharopolyspora oryzae</name>
    <dbReference type="NCBI Taxonomy" id="2997343"/>
    <lineage>
        <taxon>Bacteria</taxon>
        <taxon>Bacillati</taxon>
        <taxon>Actinomycetota</taxon>
        <taxon>Actinomycetes</taxon>
        <taxon>Pseudonocardiales</taxon>
        <taxon>Pseudonocardiaceae</taxon>
        <taxon>Saccharopolyspora</taxon>
    </lineage>
</organism>